<keyword evidence="2" id="KW-0808">Transferase</keyword>
<dbReference type="Proteomes" id="UP000011885">
    <property type="component" value="Unassembled WGS sequence"/>
</dbReference>
<name>M5UAN2_9BACT</name>
<evidence type="ECO:0000313" key="2">
    <source>
        <dbReference type="EMBL" id="EMI54901.1"/>
    </source>
</evidence>
<dbReference type="PATRIC" id="fig|1263870.3.peg.3874"/>
<comment type="caution">
    <text evidence="2">The sequence shown here is derived from an EMBL/GenBank/DDBJ whole genome shotgun (WGS) entry which is preliminary data.</text>
</comment>
<sequence length="375" mass="41830">MRGLQICATDATYAWDESDSLGDHEDDDFVTLFPDGHYENFSSGQLRTEVSERLNAEQPDAIAIAGWGSVDARACLEWASKNTCKTILMSETRAIDGERVWWKEKLKRRLLRRFDTALVGAQSHADYLTTLGVRRDRITFGYNTVDNEYFERRVGELRAARDRGTPPFFLASNRFVPVKNLVAAVDAYAGYRASGGEWELCLLGDGPLKAQIVERTRLLGLQVVEGAPWETKPEVTLKQLSKGDERKPIVFLPGFRQIDQLPEFYAAASAFFHPAIREPWGLVINEAMASGLPIVASLNGGAVEELVDDGINGFTFDAIELRSMEAAMSRVSELSAQERKQLGRESQRILNDRMPTGAFGEGLRRALQITCETNC</sequence>
<keyword evidence="3" id="KW-1185">Reference proteome</keyword>
<dbReference type="CDD" id="cd03801">
    <property type="entry name" value="GT4_PimA-like"/>
    <property type="match status" value="1"/>
</dbReference>
<organism evidence="2 3">
    <name type="scientific">Rhodopirellula sallentina SM41</name>
    <dbReference type="NCBI Taxonomy" id="1263870"/>
    <lineage>
        <taxon>Bacteria</taxon>
        <taxon>Pseudomonadati</taxon>
        <taxon>Planctomycetota</taxon>
        <taxon>Planctomycetia</taxon>
        <taxon>Pirellulales</taxon>
        <taxon>Pirellulaceae</taxon>
        <taxon>Rhodopirellula</taxon>
    </lineage>
</organism>
<dbReference type="SUPFAM" id="SSF53756">
    <property type="entry name" value="UDP-Glycosyltransferase/glycogen phosphorylase"/>
    <property type="match status" value="1"/>
</dbReference>
<dbReference type="Pfam" id="PF00534">
    <property type="entry name" value="Glycos_transf_1"/>
    <property type="match status" value="1"/>
</dbReference>
<dbReference type="InterPro" id="IPR001296">
    <property type="entry name" value="Glyco_trans_1"/>
</dbReference>
<reference evidence="2 3" key="1">
    <citation type="journal article" date="2013" name="Mar. Genomics">
        <title>Expression of sulfatases in Rhodopirellula baltica and the diversity of sulfatases in the genus Rhodopirellula.</title>
        <authorList>
            <person name="Wegner C.E."/>
            <person name="Richter-Heitmann T."/>
            <person name="Klindworth A."/>
            <person name="Klockow C."/>
            <person name="Richter M."/>
            <person name="Achstetter T."/>
            <person name="Glockner F.O."/>
            <person name="Harder J."/>
        </authorList>
    </citation>
    <scope>NUCLEOTIDE SEQUENCE [LARGE SCALE GENOMIC DNA]</scope>
    <source>
        <strain evidence="2 3">SM41</strain>
    </source>
</reference>
<dbReference type="PANTHER" id="PTHR45947">
    <property type="entry name" value="SULFOQUINOVOSYL TRANSFERASE SQD2"/>
    <property type="match status" value="1"/>
</dbReference>
<dbReference type="InterPro" id="IPR050194">
    <property type="entry name" value="Glycosyltransferase_grp1"/>
</dbReference>
<accession>M5UAN2</accession>
<dbReference type="Gene3D" id="3.40.50.2000">
    <property type="entry name" value="Glycogen Phosphorylase B"/>
    <property type="match status" value="2"/>
</dbReference>
<dbReference type="EMBL" id="ANOH01000253">
    <property type="protein sequence ID" value="EMI54901.1"/>
    <property type="molecule type" value="Genomic_DNA"/>
</dbReference>
<evidence type="ECO:0000259" key="1">
    <source>
        <dbReference type="Pfam" id="PF00534"/>
    </source>
</evidence>
<protein>
    <submittedName>
        <fullName evidence="2">Glycosyl transferase group 1 protein</fullName>
    </submittedName>
</protein>
<evidence type="ECO:0000313" key="3">
    <source>
        <dbReference type="Proteomes" id="UP000011885"/>
    </source>
</evidence>
<dbReference type="PANTHER" id="PTHR45947:SF3">
    <property type="entry name" value="SULFOQUINOVOSYL TRANSFERASE SQD2"/>
    <property type="match status" value="1"/>
</dbReference>
<gene>
    <name evidence="2" type="ORF">RSSM_03654</name>
</gene>
<dbReference type="AlphaFoldDB" id="M5UAN2"/>
<dbReference type="GO" id="GO:0016757">
    <property type="term" value="F:glycosyltransferase activity"/>
    <property type="evidence" value="ECO:0007669"/>
    <property type="project" value="InterPro"/>
</dbReference>
<proteinExistence type="predicted"/>
<feature type="domain" description="Glycosyl transferase family 1" evidence="1">
    <location>
        <begin position="163"/>
        <end position="346"/>
    </location>
</feature>